<accession>A0A8H3TU91</accession>
<feature type="transmembrane region" description="Helical" evidence="6">
    <location>
        <begin position="140"/>
        <end position="162"/>
    </location>
</feature>
<comment type="subcellular location">
    <subcellularLocation>
        <location evidence="1">Membrane</location>
        <topology evidence="1">Multi-pass membrane protein</topology>
    </subcellularLocation>
</comment>
<dbReference type="GO" id="GO:0016020">
    <property type="term" value="C:membrane"/>
    <property type="evidence" value="ECO:0007669"/>
    <property type="project" value="UniProtKB-SubCell"/>
</dbReference>
<reference evidence="7" key="1">
    <citation type="submission" date="2020-07" db="EMBL/GenBank/DDBJ databases">
        <title>Draft Genome Sequence of a Deep-Sea Yeast, Naganishia (Cryptococcus) liquefaciens strain N6.</title>
        <authorList>
            <person name="Han Y.W."/>
            <person name="Kajitani R."/>
            <person name="Morimoto H."/>
            <person name="Parhat M."/>
            <person name="Tsubouchi H."/>
            <person name="Bakenova O."/>
            <person name="Ogata M."/>
            <person name="Argunhan B."/>
            <person name="Aoki R."/>
            <person name="Kajiwara S."/>
            <person name="Itoh T."/>
            <person name="Iwasaki H."/>
        </authorList>
    </citation>
    <scope>NUCLEOTIDE SEQUENCE</scope>
    <source>
        <strain evidence="7">N6</strain>
    </source>
</reference>
<keyword evidence="4 6" id="KW-0472">Membrane</keyword>
<sequence>MPTYSFLPFLQNVPIGTRILTGTLIVFSLLNQVFSHVGPYAQASSVSNLVRGALRNDGAGQTGGGYSGTEDQLKTDGGVGLQVPPYLVVVAGKALWFPWTFLTAGWVETNILQFIISVVALPAAARYLERVWGPRELIRFSVIVIVASNIIAFGLSWIEYFVLGHPEIFLHGAPIQGQTALQTGFLVAFTQLIPEHQVQVFGKLRMRVKNLPGIYLLVSNVLTIVLGQNPYIIIQFGFFVSWIYLRFFKMSENGEFRGDRSETFAFVNWFPPLVRGPIGKVANLVFNLAVRFKVVESWDNTVSATSGAAYQMLPGPGGARAEAERRRALALRALDARLASAPASSITTKDAASSLPAAANASAVDPSLADASGDADAKSEPAAFKEGGASAKE</sequence>
<dbReference type="AlphaFoldDB" id="A0A8H3TU91"/>
<evidence type="ECO:0000256" key="5">
    <source>
        <dbReference type="SAM" id="MobiDB-lite"/>
    </source>
</evidence>
<feature type="region of interest" description="Disordered" evidence="5">
    <location>
        <begin position="366"/>
        <end position="393"/>
    </location>
</feature>
<evidence type="ECO:0000313" key="8">
    <source>
        <dbReference type="Proteomes" id="UP000620104"/>
    </source>
</evidence>
<dbReference type="GO" id="GO:0006890">
    <property type="term" value="P:retrograde vesicle-mediated transport, Golgi to endoplasmic reticulum"/>
    <property type="evidence" value="ECO:0007669"/>
    <property type="project" value="InterPro"/>
</dbReference>
<evidence type="ECO:0000256" key="1">
    <source>
        <dbReference type="ARBA" id="ARBA00004141"/>
    </source>
</evidence>
<dbReference type="Proteomes" id="UP000620104">
    <property type="component" value="Unassembled WGS sequence"/>
</dbReference>
<gene>
    <name evidence="7" type="ORF">NliqN6_3737</name>
</gene>
<dbReference type="InterPro" id="IPR035952">
    <property type="entry name" value="Rhomboid-like_sf"/>
</dbReference>
<keyword evidence="8" id="KW-1185">Reference proteome</keyword>
<dbReference type="EMBL" id="BLZA01000021">
    <property type="protein sequence ID" value="GHJ87335.1"/>
    <property type="molecule type" value="Genomic_DNA"/>
</dbReference>
<feature type="transmembrane region" description="Helical" evidence="6">
    <location>
        <begin position="232"/>
        <end position="248"/>
    </location>
</feature>
<evidence type="ECO:0000256" key="2">
    <source>
        <dbReference type="ARBA" id="ARBA00022692"/>
    </source>
</evidence>
<dbReference type="InterPro" id="IPR013861">
    <property type="entry name" value="TMEM115/Pdh1/Rbl19"/>
</dbReference>
<dbReference type="SUPFAM" id="SSF144091">
    <property type="entry name" value="Rhomboid-like"/>
    <property type="match status" value="1"/>
</dbReference>
<evidence type="ECO:0000256" key="6">
    <source>
        <dbReference type="SAM" id="Phobius"/>
    </source>
</evidence>
<dbReference type="SMART" id="SM01160">
    <property type="entry name" value="DUF1751"/>
    <property type="match status" value="1"/>
</dbReference>
<comment type="caution">
    <text evidence="7">The sequence shown here is derived from an EMBL/GenBank/DDBJ whole genome shotgun (WGS) entry which is preliminary data.</text>
</comment>
<dbReference type="FunFam" id="1.20.1540.10:FF:000004">
    <property type="entry name" value="Transmembrane protein 115"/>
    <property type="match status" value="1"/>
</dbReference>
<dbReference type="GO" id="GO:0005794">
    <property type="term" value="C:Golgi apparatus"/>
    <property type="evidence" value="ECO:0007669"/>
    <property type="project" value="TreeGrafter"/>
</dbReference>
<evidence type="ECO:0008006" key="9">
    <source>
        <dbReference type="Google" id="ProtNLM"/>
    </source>
</evidence>
<dbReference type="OrthoDB" id="73612at2759"/>
<organism evidence="7 8">
    <name type="scientific">Naganishia liquefaciens</name>
    <dbReference type="NCBI Taxonomy" id="104408"/>
    <lineage>
        <taxon>Eukaryota</taxon>
        <taxon>Fungi</taxon>
        <taxon>Dikarya</taxon>
        <taxon>Basidiomycota</taxon>
        <taxon>Agaricomycotina</taxon>
        <taxon>Tremellomycetes</taxon>
        <taxon>Filobasidiales</taxon>
        <taxon>Filobasidiaceae</taxon>
        <taxon>Naganishia</taxon>
    </lineage>
</organism>
<name>A0A8H3TU91_9TREE</name>
<evidence type="ECO:0000313" key="7">
    <source>
        <dbReference type="EMBL" id="GHJ87335.1"/>
    </source>
</evidence>
<dbReference type="PANTHER" id="PTHR13377:SF3">
    <property type="entry name" value="TRANSMEMBRANE PROTEIN 115"/>
    <property type="match status" value="1"/>
</dbReference>
<dbReference type="Pfam" id="PF08551">
    <property type="entry name" value="DUF1751"/>
    <property type="match status" value="1"/>
</dbReference>
<evidence type="ECO:0000256" key="3">
    <source>
        <dbReference type="ARBA" id="ARBA00022989"/>
    </source>
</evidence>
<dbReference type="PANTHER" id="PTHR13377">
    <property type="entry name" value="PLACENTAL PROTEIN 6"/>
    <property type="match status" value="1"/>
</dbReference>
<keyword evidence="2 6" id="KW-0812">Transmembrane</keyword>
<keyword evidence="3 6" id="KW-1133">Transmembrane helix</keyword>
<protein>
    <recommendedName>
        <fullName evidence="9">DUF1751-domain-containing protein</fullName>
    </recommendedName>
</protein>
<proteinExistence type="predicted"/>
<feature type="transmembrane region" description="Helical" evidence="6">
    <location>
        <begin position="111"/>
        <end position="128"/>
    </location>
</feature>
<evidence type="ECO:0000256" key="4">
    <source>
        <dbReference type="ARBA" id="ARBA00023136"/>
    </source>
</evidence>